<evidence type="ECO:0000256" key="1">
    <source>
        <dbReference type="SAM" id="Phobius"/>
    </source>
</evidence>
<sequence>MNAAHTMYRAETRYSPSYNWAGYTLGFAVSGFFDGILLHQILQWHHLLSGLQSPRFADLRIQVMADGLFHAVMYVIGLAGLYLLYRARADLSLPRGGRRLLANFWIGFGVWHVLDAVLSHWITRIHRIRMDSDNPLLWDLAWLIVFGLIPLAAGWWLRRRPAGSSPGHRGLAMGLAGACLLAGTLNLFPLRGYGDTMTVVMRPGQGGAAMLAALKGTGARIAWTDRAGAVWVLAGAQDLDAWRLYRHGAMYVAGQGGPAGCAAWLSPKHRTGAS</sequence>
<feature type="transmembrane region" description="Helical" evidence="1">
    <location>
        <begin position="63"/>
        <end position="84"/>
    </location>
</feature>
<name>A0A1W6YXZ3_9BORD</name>
<reference evidence="2 3" key="1">
    <citation type="submission" date="2017-05" db="EMBL/GenBank/DDBJ databases">
        <title>Complete and WGS of Bordetella genogroups.</title>
        <authorList>
            <person name="Spilker T."/>
            <person name="LiPuma J."/>
        </authorList>
    </citation>
    <scope>NUCLEOTIDE SEQUENCE [LARGE SCALE GENOMIC DNA]</scope>
    <source>
        <strain evidence="2 3">AU17164</strain>
    </source>
</reference>
<feature type="transmembrane region" description="Helical" evidence="1">
    <location>
        <begin position="20"/>
        <end position="42"/>
    </location>
</feature>
<dbReference type="AlphaFoldDB" id="A0A1W6YXZ3"/>
<keyword evidence="3" id="KW-1185">Reference proteome</keyword>
<dbReference type="RefSeq" id="WP_232467762.1">
    <property type="nucleotide sequence ID" value="NZ_CP021109.1"/>
</dbReference>
<dbReference type="EMBL" id="CP021109">
    <property type="protein sequence ID" value="ARP85473.1"/>
    <property type="molecule type" value="Genomic_DNA"/>
</dbReference>
<accession>A0A1W6YXZ3</accession>
<dbReference type="InterPro" id="IPR018719">
    <property type="entry name" value="DUF2243_membrane"/>
</dbReference>
<proteinExistence type="predicted"/>
<evidence type="ECO:0000313" key="3">
    <source>
        <dbReference type="Proteomes" id="UP000194139"/>
    </source>
</evidence>
<organism evidence="2 3">
    <name type="scientific">Bordetella genomosp. 9</name>
    <dbReference type="NCBI Taxonomy" id="1416803"/>
    <lineage>
        <taxon>Bacteria</taxon>
        <taxon>Pseudomonadati</taxon>
        <taxon>Pseudomonadota</taxon>
        <taxon>Betaproteobacteria</taxon>
        <taxon>Burkholderiales</taxon>
        <taxon>Alcaligenaceae</taxon>
        <taxon>Bordetella</taxon>
    </lineage>
</organism>
<feature type="transmembrane region" description="Helical" evidence="1">
    <location>
        <begin position="104"/>
        <end position="123"/>
    </location>
</feature>
<feature type="transmembrane region" description="Helical" evidence="1">
    <location>
        <begin position="169"/>
        <end position="188"/>
    </location>
</feature>
<keyword evidence="1" id="KW-0472">Membrane</keyword>
<protein>
    <recommendedName>
        <fullName evidence="4">DUF2243 domain-containing protein</fullName>
    </recommendedName>
</protein>
<dbReference type="Pfam" id="PF10002">
    <property type="entry name" value="DUF2243"/>
    <property type="match status" value="1"/>
</dbReference>
<gene>
    <name evidence="2" type="ORF">CAL13_04020</name>
</gene>
<evidence type="ECO:0008006" key="4">
    <source>
        <dbReference type="Google" id="ProtNLM"/>
    </source>
</evidence>
<dbReference type="Proteomes" id="UP000194139">
    <property type="component" value="Chromosome"/>
</dbReference>
<keyword evidence="1" id="KW-0812">Transmembrane</keyword>
<keyword evidence="1" id="KW-1133">Transmembrane helix</keyword>
<feature type="transmembrane region" description="Helical" evidence="1">
    <location>
        <begin position="135"/>
        <end position="157"/>
    </location>
</feature>
<evidence type="ECO:0000313" key="2">
    <source>
        <dbReference type="EMBL" id="ARP85473.1"/>
    </source>
</evidence>